<name>A0AAE0S8S1_9BIVA</name>
<evidence type="ECO:0000313" key="2">
    <source>
        <dbReference type="EMBL" id="KAK3587334.1"/>
    </source>
</evidence>
<keyword evidence="3" id="KW-1185">Reference proteome</keyword>
<keyword evidence="1" id="KW-1133">Transmembrane helix</keyword>
<organism evidence="2 3">
    <name type="scientific">Potamilus streckersoni</name>
    <dbReference type="NCBI Taxonomy" id="2493646"/>
    <lineage>
        <taxon>Eukaryota</taxon>
        <taxon>Metazoa</taxon>
        <taxon>Spiralia</taxon>
        <taxon>Lophotrochozoa</taxon>
        <taxon>Mollusca</taxon>
        <taxon>Bivalvia</taxon>
        <taxon>Autobranchia</taxon>
        <taxon>Heteroconchia</taxon>
        <taxon>Palaeoheterodonta</taxon>
        <taxon>Unionida</taxon>
        <taxon>Unionoidea</taxon>
        <taxon>Unionidae</taxon>
        <taxon>Ambleminae</taxon>
        <taxon>Lampsilini</taxon>
        <taxon>Potamilus</taxon>
    </lineage>
</organism>
<keyword evidence="1" id="KW-0812">Transmembrane</keyword>
<evidence type="ECO:0000256" key="1">
    <source>
        <dbReference type="SAM" id="Phobius"/>
    </source>
</evidence>
<reference evidence="2" key="2">
    <citation type="journal article" date="2021" name="Genome Biol. Evol.">
        <title>Developing a high-quality reference genome for a parasitic bivalve with doubly uniparental inheritance (Bivalvia: Unionida).</title>
        <authorList>
            <person name="Smith C.H."/>
        </authorList>
    </citation>
    <scope>NUCLEOTIDE SEQUENCE</scope>
    <source>
        <strain evidence="2">CHS0354</strain>
        <tissue evidence="2">Mantle</tissue>
    </source>
</reference>
<feature type="transmembrane region" description="Helical" evidence="1">
    <location>
        <begin position="25"/>
        <end position="45"/>
    </location>
</feature>
<reference evidence="2" key="3">
    <citation type="submission" date="2023-05" db="EMBL/GenBank/DDBJ databases">
        <authorList>
            <person name="Smith C.H."/>
        </authorList>
    </citation>
    <scope>NUCLEOTIDE SEQUENCE</scope>
    <source>
        <strain evidence="2">CHS0354</strain>
        <tissue evidence="2">Mantle</tissue>
    </source>
</reference>
<dbReference type="Proteomes" id="UP001195483">
    <property type="component" value="Unassembled WGS sequence"/>
</dbReference>
<proteinExistence type="predicted"/>
<sequence>MFHYLWAHSVYHVMRWFPQNNRIKIFFVSLLFTLMLLVPQIYILAMKKSSRFCAGHLFELLIVSIIVTFFVIGFSFLFSIMIPVPRQIKVAFHIFGMVDFIESLVLLGFFLKSEDCKSSTPELYWISATLTWFSVASMIFFALLLPFWILNEVKKNSVLDPYSRTGICYEPVSCCSCLWHI</sequence>
<keyword evidence="1" id="KW-0472">Membrane</keyword>
<protein>
    <submittedName>
        <fullName evidence="2">Uncharacterized protein</fullName>
    </submittedName>
</protein>
<evidence type="ECO:0000313" key="3">
    <source>
        <dbReference type="Proteomes" id="UP001195483"/>
    </source>
</evidence>
<feature type="transmembrane region" description="Helical" evidence="1">
    <location>
        <begin position="57"/>
        <end position="84"/>
    </location>
</feature>
<feature type="transmembrane region" description="Helical" evidence="1">
    <location>
        <begin position="90"/>
        <end position="111"/>
    </location>
</feature>
<reference evidence="2" key="1">
    <citation type="journal article" date="2021" name="Genome Biol. Evol.">
        <title>A High-Quality Reference Genome for a Parasitic Bivalve with Doubly Uniparental Inheritance (Bivalvia: Unionida).</title>
        <authorList>
            <person name="Smith C.H."/>
        </authorList>
    </citation>
    <scope>NUCLEOTIDE SEQUENCE</scope>
    <source>
        <strain evidence="2">CHS0354</strain>
    </source>
</reference>
<comment type="caution">
    <text evidence="2">The sequence shown here is derived from an EMBL/GenBank/DDBJ whole genome shotgun (WGS) entry which is preliminary data.</text>
</comment>
<dbReference type="AlphaFoldDB" id="A0AAE0S8S1"/>
<gene>
    <name evidence="2" type="ORF">CHS0354_011315</name>
</gene>
<dbReference type="EMBL" id="JAEAOA010000698">
    <property type="protein sequence ID" value="KAK3587334.1"/>
    <property type="molecule type" value="Genomic_DNA"/>
</dbReference>
<accession>A0AAE0S8S1</accession>
<feature type="transmembrane region" description="Helical" evidence="1">
    <location>
        <begin position="123"/>
        <end position="149"/>
    </location>
</feature>